<proteinExistence type="predicted"/>
<comment type="caution">
    <text evidence="2">The sequence shown here is derived from an EMBL/GenBank/DDBJ whole genome shotgun (WGS) entry which is preliminary data.</text>
</comment>
<reference evidence="2 3" key="1">
    <citation type="submission" date="2023-09" db="EMBL/GenBank/DDBJ databases">
        <title>Microbacterium fusihabitans sp. nov., Microbacterium phycihabitans sp. nov., and Microbacterium cervinum sp. nov., isolated from dried seaweeds of beach.</title>
        <authorList>
            <person name="Lee S.D."/>
        </authorList>
    </citation>
    <scope>NUCLEOTIDE SEQUENCE [LARGE SCALE GENOMIC DNA]</scope>
    <source>
        <strain evidence="2 3">KSW2-21</strain>
    </source>
</reference>
<evidence type="ECO:0000313" key="2">
    <source>
        <dbReference type="EMBL" id="MDU0327684.1"/>
    </source>
</evidence>
<dbReference type="EMBL" id="JAWDIU010000004">
    <property type="protein sequence ID" value="MDU0327684.1"/>
    <property type="molecule type" value="Genomic_DNA"/>
</dbReference>
<dbReference type="PANTHER" id="PTHR35007:SF4">
    <property type="entry name" value="CONSERVED TRANSMEMBRANE PROTEIN-RELATED"/>
    <property type="match status" value="1"/>
</dbReference>
<feature type="transmembrane region" description="Helical" evidence="1">
    <location>
        <begin position="150"/>
        <end position="168"/>
    </location>
</feature>
<keyword evidence="1" id="KW-0472">Membrane</keyword>
<evidence type="ECO:0000313" key="3">
    <source>
        <dbReference type="Proteomes" id="UP001256673"/>
    </source>
</evidence>
<keyword evidence="1" id="KW-1133">Transmembrane helix</keyword>
<feature type="transmembrane region" description="Helical" evidence="1">
    <location>
        <begin position="267"/>
        <end position="292"/>
    </location>
</feature>
<evidence type="ECO:0000256" key="1">
    <source>
        <dbReference type="SAM" id="Phobius"/>
    </source>
</evidence>
<dbReference type="PANTHER" id="PTHR35007">
    <property type="entry name" value="INTEGRAL MEMBRANE PROTEIN-RELATED"/>
    <property type="match status" value="1"/>
</dbReference>
<keyword evidence="1" id="KW-0812">Transmembrane</keyword>
<sequence length="298" mass="30376">MTRPSARPAAGDDDAIETVARLATLMAGGAAPVAAWSHLAAGGGAVVNAAADAARRGVDVGPVLVAEGGWWIGVGAIWSVAVETGAPFAETLRGAVVALRDVSEVSADVAVALAEPTSTARLLGWLPVLGVPMGYAMGFDPVSILVTDPLGPPCLVIGGLLMVGARLWTRALARRARPAARIPGLEPELWAVALSAGVSVDRASALMGGLADVGEDDQATAAVQRTLDLATRAGVPAVELLRGDAWLARHRARTEGRTAAARLSTRLLLPLAVCTLPAFLLLAVVPLVLGIVRSNAFP</sequence>
<organism evidence="2 3">
    <name type="scientific">Microbacterium algihabitans</name>
    <dbReference type="NCBI Taxonomy" id="3075992"/>
    <lineage>
        <taxon>Bacteria</taxon>
        <taxon>Bacillati</taxon>
        <taxon>Actinomycetota</taxon>
        <taxon>Actinomycetes</taxon>
        <taxon>Micrococcales</taxon>
        <taxon>Microbacteriaceae</taxon>
        <taxon>Microbacterium</taxon>
    </lineage>
</organism>
<dbReference type="RefSeq" id="WP_316001702.1">
    <property type="nucleotide sequence ID" value="NZ_JAWDIU010000004.1"/>
</dbReference>
<feature type="transmembrane region" description="Helical" evidence="1">
    <location>
        <begin position="122"/>
        <end position="138"/>
    </location>
</feature>
<keyword evidence="3" id="KW-1185">Reference proteome</keyword>
<gene>
    <name evidence="2" type="ORF">RWH43_13040</name>
</gene>
<name>A0ABU3RXS6_9MICO</name>
<accession>A0ABU3RXS6</accession>
<protein>
    <submittedName>
        <fullName evidence="2">Pilus assembly protein TadB</fullName>
    </submittedName>
</protein>
<dbReference type="Proteomes" id="UP001256673">
    <property type="component" value="Unassembled WGS sequence"/>
</dbReference>